<dbReference type="InterPro" id="IPR029044">
    <property type="entry name" value="Nucleotide-diphossugar_trans"/>
</dbReference>
<sequence>MIVARNEELRLPDCLRHHRKLGVDRFVIVDNDSSDGTSSYLRQQPDVDLWSTRNSYGESGFGGWWYYSLAEQYGFGRWYLLIDADELLVYPDMENRGLRDVARRLTELGVYAMRAPMIDMYPDKPLDSIEYRAGDSLIEACPFFDGDSYYIIQSQKGRTLMRGGPRQRLLSTEERPFTVSLEKFPFRFWVDGTPFRHHASPFPTLRTPPIGALLHFKFLDDLGSRIDAAVSEGEHWNGAAEYIRYKEKYEALRSPFYEGSARYEGPDSLVRRGIIARFPW</sequence>
<keyword evidence="2" id="KW-1185">Reference proteome</keyword>
<gene>
    <name evidence="1" type="ORF">FRZ61_26340</name>
</gene>
<proteinExistence type="predicted"/>
<accession>A0A5J6MY73</accession>
<evidence type="ECO:0000313" key="2">
    <source>
        <dbReference type="Proteomes" id="UP000325797"/>
    </source>
</evidence>
<dbReference type="Pfam" id="PF13704">
    <property type="entry name" value="Glyco_tranf_2_4"/>
    <property type="match status" value="1"/>
</dbReference>
<dbReference type="Proteomes" id="UP000325797">
    <property type="component" value="Chromosome"/>
</dbReference>
<dbReference type="EMBL" id="CP042582">
    <property type="protein sequence ID" value="QEX22702.1"/>
    <property type="molecule type" value="Genomic_DNA"/>
</dbReference>
<organism evidence="1 2">
    <name type="scientific">Hypericibacter adhaerens</name>
    <dbReference type="NCBI Taxonomy" id="2602016"/>
    <lineage>
        <taxon>Bacteria</taxon>
        <taxon>Pseudomonadati</taxon>
        <taxon>Pseudomonadota</taxon>
        <taxon>Alphaproteobacteria</taxon>
        <taxon>Rhodospirillales</taxon>
        <taxon>Dongiaceae</taxon>
        <taxon>Hypericibacter</taxon>
    </lineage>
</organism>
<evidence type="ECO:0000313" key="1">
    <source>
        <dbReference type="EMBL" id="QEX22702.1"/>
    </source>
</evidence>
<dbReference type="Gene3D" id="3.90.550.10">
    <property type="entry name" value="Spore Coat Polysaccharide Biosynthesis Protein SpsA, Chain A"/>
    <property type="match status" value="1"/>
</dbReference>
<protein>
    <recommendedName>
        <fullName evidence="3">Glycosyl transferase family 2</fullName>
    </recommendedName>
</protein>
<dbReference type="KEGG" id="hadh:FRZ61_26340"/>
<name>A0A5J6MY73_9PROT</name>
<dbReference type="SUPFAM" id="SSF53448">
    <property type="entry name" value="Nucleotide-diphospho-sugar transferases"/>
    <property type="match status" value="1"/>
</dbReference>
<reference evidence="1 2" key="1">
    <citation type="submission" date="2019-08" db="EMBL/GenBank/DDBJ databases">
        <title>Hyperibacter terrae gen. nov., sp. nov. and Hyperibacter viscosus sp. nov., two new members in the family Rhodospirillaceae isolated from the rhizosphere of Hypericum perforatum.</title>
        <authorList>
            <person name="Noviana Z."/>
        </authorList>
    </citation>
    <scope>NUCLEOTIDE SEQUENCE [LARGE SCALE GENOMIC DNA]</scope>
    <source>
        <strain evidence="1 2">R5959</strain>
    </source>
</reference>
<evidence type="ECO:0008006" key="3">
    <source>
        <dbReference type="Google" id="ProtNLM"/>
    </source>
</evidence>
<dbReference type="AlphaFoldDB" id="A0A5J6MY73"/>